<reference evidence="2" key="1">
    <citation type="journal article" date="2023" name="G3 (Bethesda)">
        <title>Genome assembly and association tests identify interacting loci associated with vigor, precocity, and sex in interspecific pistachio rootstocks.</title>
        <authorList>
            <person name="Palmer W."/>
            <person name="Jacygrad E."/>
            <person name="Sagayaradj S."/>
            <person name="Cavanaugh K."/>
            <person name="Han R."/>
            <person name="Bertier L."/>
            <person name="Beede B."/>
            <person name="Kafkas S."/>
            <person name="Golino D."/>
            <person name="Preece J."/>
            <person name="Michelmore R."/>
        </authorList>
    </citation>
    <scope>NUCLEOTIDE SEQUENCE [LARGE SCALE GENOMIC DNA]</scope>
</reference>
<gene>
    <name evidence="1" type="ORF">Patl1_30582</name>
</gene>
<proteinExistence type="predicted"/>
<sequence length="188" mass="21468">MSSSYHPQSDGQTEVVNQTLEQYLCCFAGDQLRKWLEGIPWAEFNYNTSTHSFTKMTPFEAVYDIPPPSLLAYYRALLASKLSMSTCVTEMLSYVSCDITFCWLSLLRKHLGPVTPTSTQLPPVSDTSTVLPQPKVVLDRRVIRKVKYRPKSEILVKWVGAPAEDATWENEWCFTKSYPDFILVDKDP</sequence>
<evidence type="ECO:0000313" key="2">
    <source>
        <dbReference type="Proteomes" id="UP001164250"/>
    </source>
</evidence>
<protein>
    <submittedName>
        <fullName evidence="1">Uncharacterized protein</fullName>
    </submittedName>
</protein>
<keyword evidence="2" id="KW-1185">Reference proteome</keyword>
<evidence type="ECO:0000313" key="1">
    <source>
        <dbReference type="EMBL" id="KAJ0083306.1"/>
    </source>
</evidence>
<dbReference type="EMBL" id="CM047907">
    <property type="protein sequence ID" value="KAJ0083306.1"/>
    <property type="molecule type" value="Genomic_DNA"/>
</dbReference>
<comment type="caution">
    <text evidence="1">The sequence shown here is derived from an EMBL/GenBank/DDBJ whole genome shotgun (WGS) entry which is preliminary data.</text>
</comment>
<name>A0ACC1AAV7_9ROSI</name>
<accession>A0ACC1AAV7</accession>
<organism evidence="1 2">
    <name type="scientific">Pistacia atlantica</name>
    <dbReference type="NCBI Taxonomy" id="434234"/>
    <lineage>
        <taxon>Eukaryota</taxon>
        <taxon>Viridiplantae</taxon>
        <taxon>Streptophyta</taxon>
        <taxon>Embryophyta</taxon>
        <taxon>Tracheophyta</taxon>
        <taxon>Spermatophyta</taxon>
        <taxon>Magnoliopsida</taxon>
        <taxon>eudicotyledons</taxon>
        <taxon>Gunneridae</taxon>
        <taxon>Pentapetalae</taxon>
        <taxon>rosids</taxon>
        <taxon>malvids</taxon>
        <taxon>Sapindales</taxon>
        <taxon>Anacardiaceae</taxon>
        <taxon>Pistacia</taxon>
    </lineage>
</organism>
<dbReference type="Proteomes" id="UP001164250">
    <property type="component" value="Chromosome 11"/>
</dbReference>